<evidence type="ECO:0000313" key="2">
    <source>
        <dbReference type="Proteomes" id="UP000237686"/>
    </source>
</evidence>
<name>A0A8E2RZT5_9BURK</name>
<dbReference type="AlphaFoldDB" id="A0A8E2RZT5"/>
<evidence type="ECO:0000313" key="1">
    <source>
        <dbReference type="EMBL" id="PRF25409.1"/>
    </source>
</evidence>
<accession>A0A8E2RZT5</accession>
<dbReference type="EMBL" id="PVFZ01000026">
    <property type="protein sequence ID" value="PRF25409.1"/>
    <property type="molecule type" value="Genomic_DNA"/>
</dbReference>
<proteinExistence type="predicted"/>
<reference evidence="1 2" key="1">
    <citation type="submission" date="2018-03" db="EMBL/GenBank/DDBJ databases">
        <authorList>
            <person name="Nguyen K."/>
            <person name="Fouts D."/>
            <person name="Sutton G."/>
        </authorList>
    </citation>
    <scope>NUCLEOTIDE SEQUENCE [LARGE SCALE GENOMIC DNA]</scope>
    <source>
        <strain evidence="1 2">AU17135</strain>
    </source>
</reference>
<comment type="caution">
    <text evidence="1">The sequence shown here is derived from an EMBL/GenBank/DDBJ whole genome shotgun (WGS) entry which is preliminary data.</text>
</comment>
<organism evidence="1 2">
    <name type="scientific">Burkholderia multivorans</name>
    <dbReference type="NCBI Taxonomy" id="87883"/>
    <lineage>
        <taxon>Bacteria</taxon>
        <taxon>Pseudomonadati</taxon>
        <taxon>Pseudomonadota</taxon>
        <taxon>Betaproteobacteria</taxon>
        <taxon>Burkholderiales</taxon>
        <taxon>Burkholderiaceae</taxon>
        <taxon>Burkholderia</taxon>
        <taxon>Burkholderia cepacia complex</taxon>
    </lineage>
</organism>
<dbReference type="Proteomes" id="UP000237686">
    <property type="component" value="Unassembled WGS sequence"/>
</dbReference>
<protein>
    <submittedName>
        <fullName evidence="1">Uncharacterized protein</fullName>
    </submittedName>
</protein>
<gene>
    <name evidence="1" type="ORF">C6P98_08100</name>
</gene>
<sequence length="62" mass="6820">MLLTPSCQEQGTDAAHRARCARSRATRVAAAYRQQDFIGQTWHASAADAPLLSRCRALDFEA</sequence>